<name>A0ABN9AEY2_9NEOB</name>
<reference evidence="2" key="1">
    <citation type="submission" date="2023-05" db="EMBL/GenBank/DDBJ databases">
        <authorList>
            <person name="Stuckert A."/>
        </authorList>
    </citation>
    <scope>NUCLEOTIDE SEQUENCE</scope>
</reference>
<comment type="caution">
    <text evidence="2">The sequence shown here is derived from an EMBL/GenBank/DDBJ whole genome shotgun (WGS) entry which is preliminary data.</text>
</comment>
<organism evidence="2 3">
    <name type="scientific">Staurois parvus</name>
    <dbReference type="NCBI Taxonomy" id="386267"/>
    <lineage>
        <taxon>Eukaryota</taxon>
        <taxon>Metazoa</taxon>
        <taxon>Chordata</taxon>
        <taxon>Craniata</taxon>
        <taxon>Vertebrata</taxon>
        <taxon>Euteleostomi</taxon>
        <taxon>Amphibia</taxon>
        <taxon>Batrachia</taxon>
        <taxon>Anura</taxon>
        <taxon>Neobatrachia</taxon>
        <taxon>Ranoidea</taxon>
        <taxon>Ranidae</taxon>
        <taxon>Staurois</taxon>
    </lineage>
</organism>
<evidence type="ECO:0000313" key="2">
    <source>
        <dbReference type="EMBL" id="CAI9534534.1"/>
    </source>
</evidence>
<sequence length="53" mass="5675">MLQGTHRGSAGQGKCRRDPGATLQGIPECSSGLPLVVLKLYPKLYSRIPPGRL</sequence>
<protein>
    <submittedName>
        <fullName evidence="2">Uncharacterized protein</fullName>
    </submittedName>
</protein>
<feature type="non-terminal residue" evidence="2">
    <location>
        <position position="53"/>
    </location>
</feature>
<accession>A0ABN9AEY2</accession>
<evidence type="ECO:0000256" key="1">
    <source>
        <dbReference type="SAM" id="MobiDB-lite"/>
    </source>
</evidence>
<feature type="region of interest" description="Disordered" evidence="1">
    <location>
        <begin position="1"/>
        <end position="28"/>
    </location>
</feature>
<dbReference type="EMBL" id="CATNWA010000211">
    <property type="protein sequence ID" value="CAI9534534.1"/>
    <property type="molecule type" value="Genomic_DNA"/>
</dbReference>
<evidence type="ECO:0000313" key="3">
    <source>
        <dbReference type="Proteomes" id="UP001162483"/>
    </source>
</evidence>
<dbReference type="Proteomes" id="UP001162483">
    <property type="component" value="Unassembled WGS sequence"/>
</dbReference>
<keyword evidence="3" id="KW-1185">Reference proteome</keyword>
<proteinExistence type="predicted"/>
<gene>
    <name evidence="2" type="ORF">SPARVUS_LOCUS653297</name>
</gene>